<evidence type="ECO:0000259" key="12">
    <source>
        <dbReference type="PROSITE" id="PS50112"/>
    </source>
</evidence>
<dbReference type="EMBL" id="JACJQH010000070">
    <property type="protein sequence ID" value="MBD2199870.1"/>
    <property type="molecule type" value="Genomic_DNA"/>
</dbReference>
<dbReference type="InterPro" id="IPR001789">
    <property type="entry name" value="Sig_transdc_resp-reg_receiver"/>
</dbReference>
<dbReference type="InterPro" id="IPR013767">
    <property type="entry name" value="PAS_fold"/>
</dbReference>
<comment type="catalytic activity">
    <reaction evidence="1">
        <text>ATP + protein L-histidine = ADP + protein N-phospho-L-histidine.</text>
        <dbReference type="EC" id="2.7.13.3"/>
    </reaction>
</comment>
<dbReference type="NCBIfam" id="TIGR00229">
    <property type="entry name" value="sensory_box"/>
    <property type="match status" value="2"/>
</dbReference>
<dbReference type="PROSITE" id="PS50109">
    <property type="entry name" value="HIS_KIN"/>
    <property type="match status" value="1"/>
</dbReference>
<evidence type="ECO:0000259" key="13">
    <source>
        <dbReference type="PROSITE" id="PS50113"/>
    </source>
</evidence>
<dbReference type="EC" id="2.7.13.3" evidence="2"/>
<gene>
    <name evidence="14" type="ORF">H6G24_31100</name>
</gene>
<keyword evidence="6" id="KW-0418">Kinase</keyword>
<evidence type="ECO:0000256" key="3">
    <source>
        <dbReference type="ARBA" id="ARBA00022553"/>
    </source>
</evidence>
<dbReference type="RefSeq" id="WP_190550005.1">
    <property type="nucleotide sequence ID" value="NZ_CAWPNO010000107.1"/>
</dbReference>
<feature type="domain" description="PAC" evidence="13">
    <location>
        <begin position="389"/>
        <end position="445"/>
    </location>
</feature>
<dbReference type="SUPFAM" id="SSF55874">
    <property type="entry name" value="ATPase domain of HSP90 chaperone/DNA topoisomerase II/histidine kinase"/>
    <property type="match status" value="1"/>
</dbReference>
<dbReference type="Gene3D" id="3.30.565.10">
    <property type="entry name" value="Histidine kinase-like ATPase, C-terminal domain"/>
    <property type="match status" value="1"/>
</dbReference>
<dbReference type="PROSITE" id="PS50112">
    <property type="entry name" value="PAS"/>
    <property type="match status" value="1"/>
</dbReference>
<dbReference type="InterPro" id="IPR003661">
    <property type="entry name" value="HisK_dim/P_dom"/>
</dbReference>
<dbReference type="SUPFAM" id="SSF55781">
    <property type="entry name" value="GAF domain-like"/>
    <property type="match status" value="1"/>
</dbReference>
<dbReference type="CDD" id="cd00156">
    <property type="entry name" value="REC"/>
    <property type="match status" value="1"/>
</dbReference>
<dbReference type="InterPro" id="IPR005467">
    <property type="entry name" value="His_kinase_dom"/>
</dbReference>
<reference evidence="14 15" key="1">
    <citation type="journal article" date="2020" name="ISME J.">
        <title>Comparative genomics reveals insights into cyanobacterial evolution and habitat adaptation.</title>
        <authorList>
            <person name="Chen M.Y."/>
            <person name="Teng W.K."/>
            <person name="Zhao L."/>
            <person name="Hu C.X."/>
            <person name="Zhou Y.K."/>
            <person name="Han B.P."/>
            <person name="Song L.R."/>
            <person name="Shu W.S."/>
        </authorList>
    </citation>
    <scope>NUCLEOTIDE SEQUENCE [LARGE SCALE GENOMIC DNA]</scope>
    <source>
        <strain evidence="14 15">FACHB-288</strain>
    </source>
</reference>
<feature type="domain" description="PAS" evidence="12">
    <location>
        <begin position="442"/>
        <end position="512"/>
    </location>
</feature>
<dbReference type="Gene3D" id="3.30.450.20">
    <property type="entry name" value="PAS domain"/>
    <property type="match status" value="3"/>
</dbReference>
<evidence type="ECO:0000259" key="10">
    <source>
        <dbReference type="PROSITE" id="PS50109"/>
    </source>
</evidence>
<evidence type="ECO:0000256" key="1">
    <source>
        <dbReference type="ARBA" id="ARBA00000085"/>
    </source>
</evidence>
<dbReference type="Pfam" id="PF13188">
    <property type="entry name" value="PAS_8"/>
    <property type="match status" value="1"/>
</dbReference>
<evidence type="ECO:0000256" key="5">
    <source>
        <dbReference type="ARBA" id="ARBA00022741"/>
    </source>
</evidence>
<dbReference type="InterPro" id="IPR000014">
    <property type="entry name" value="PAS"/>
</dbReference>
<proteinExistence type="predicted"/>
<protein>
    <recommendedName>
        <fullName evidence="2">histidine kinase</fullName>
        <ecNumber evidence="2">2.7.13.3</ecNumber>
    </recommendedName>
</protein>
<dbReference type="InterPro" id="IPR036890">
    <property type="entry name" value="HATPase_C_sf"/>
</dbReference>
<evidence type="ECO:0000256" key="2">
    <source>
        <dbReference type="ARBA" id="ARBA00012438"/>
    </source>
</evidence>
<dbReference type="SMART" id="SM00091">
    <property type="entry name" value="PAS"/>
    <property type="match status" value="3"/>
</dbReference>
<dbReference type="SMART" id="SM00388">
    <property type="entry name" value="HisKA"/>
    <property type="match status" value="1"/>
</dbReference>
<keyword evidence="3 9" id="KW-0597">Phosphoprotein</keyword>
<dbReference type="SMART" id="SM00448">
    <property type="entry name" value="REC"/>
    <property type="match status" value="1"/>
</dbReference>
<dbReference type="InterPro" id="IPR029016">
    <property type="entry name" value="GAF-like_dom_sf"/>
</dbReference>
<dbReference type="PROSITE" id="PS50113">
    <property type="entry name" value="PAC"/>
    <property type="match status" value="1"/>
</dbReference>
<sequence>MNFALCNPERQRLEALFKYQILDTVPEKAFDDLAFLAAEICQTPIAVINLIDSHRQRFKAKVGLNIEQMPRELGFCPICIQQSQPLIIPDTLVDEQYANSLVVIAEPYVRFYAGVPLIAPGGEAIGTICVVDRVPRQISDRQIASLQALSQLAIRELELRRNLLELASIKAEFKQAQQAQYQSESTLRSFFDSAPMMMGIVELLDNDIRHISDNLAAAKFLGLTPNAMQNRREREMGVADEQIVKWLDYYQQAAVSQSPVKFEYAVDTPQGKTWLSATVSAIAHSHTKPLQFAYVIEDISNRKQAEDELRWTEALLRSMTSVSPLAFYVVDNRTDEILYFNDRFCEIWGIEHLQSQMTERKLKNQDIIPDCLQLIQDIPAFAASCTPLQSEEYRCVIEDEIAFNDGRTIRRFSSQVRDRLDQYFGRLYIFEDITTRKQVEQQIREQAALLDISTDAIVLRDLSNNILLWNKSAEKLYGWTAAEAIDKTAHEIFSNEPLAQYLEICQTVIQQGSWEGELEKISKFGREIIVASRWMLVRDEHLEPKSILIVDTDITKKKQLEKKFLRAQRMESIGTLASGIAHDLNNVLSPILMSVQLLKMKASGQQIEQMLSIVETNVKRGANLVKQVLSFVRGIEGDRRVLQIKQIIDELQQIIQETFPKTITLTTELAADLFPVYGDSTQLHQVLINLCLNARDAMPDGGTITIAANNIYIDEIYSQVHFEAQVGHYLVLTITDTGFGIPSELLDKIFEPFFTTKEFGYGTGLGLSTAIGIIKGHGGFINVSSSLGKGTTFKVYLPAVNTVEIPIPEDSEMPNGNGEWLLVVDDEAAIREVTKASLESYNYKIISASDGIDAIALYARNQDKIKVAIIDMMMPKMDGATTIATLHGINPELPMIAVSGLATSEQVPINKTLQHTAFLSKPYTVQELLKTLHLLLTQK</sequence>
<dbReference type="Pfam" id="PF00072">
    <property type="entry name" value="Response_reg"/>
    <property type="match status" value="1"/>
</dbReference>
<dbReference type="Pfam" id="PF00989">
    <property type="entry name" value="PAS"/>
    <property type="match status" value="1"/>
</dbReference>
<dbReference type="PANTHER" id="PTHR43065:SF46">
    <property type="entry name" value="C4-DICARBOXYLATE TRANSPORT SENSOR PROTEIN DCTB"/>
    <property type="match status" value="1"/>
</dbReference>
<evidence type="ECO:0000313" key="14">
    <source>
        <dbReference type="EMBL" id="MBD2199870.1"/>
    </source>
</evidence>
<feature type="modified residue" description="4-aspartylphosphate" evidence="9">
    <location>
        <position position="871"/>
    </location>
</feature>
<dbReference type="Pfam" id="PF13426">
    <property type="entry name" value="PAS_9"/>
    <property type="match status" value="1"/>
</dbReference>
<evidence type="ECO:0000256" key="4">
    <source>
        <dbReference type="ARBA" id="ARBA00022679"/>
    </source>
</evidence>
<keyword evidence="5" id="KW-0547">Nucleotide-binding</keyword>
<evidence type="ECO:0000256" key="6">
    <source>
        <dbReference type="ARBA" id="ARBA00022777"/>
    </source>
</evidence>
<dbReference type="PROSITE" id="PS50110">
    <property type="entry name" value="RESPONSE_REGULATORY"/>
    <property type="match status" value="1"/>
</dbReference>
<dbReference type="Pfam" id="PF00512">
    <property type="entry name" value="HisKA"/>
    <property type="match status" value="1"/>
</dbReference>
<feature type="domain" description="Histidine kinase" evidence="10">
    <location>
        <begin position="579"/>
        <end position="801"/>
    </location>
</feature>
<dbReference type="InterPro" id="IPR011006">
    <property type="entry name" value="CheY-like_superfamily"/>
</dbReference>
<dbReference type="CDD" id="cd00130">
    <property type="entry name" value="PAS"/>
    <property type="match status" value="2"/>
</dbReference>
<dbReference type="InterPro" id="IPR000700">
    <property type="entry name" value="PAS-assoc_C"/>
</dbReference>
<dbReference type="SUPFAM" id="SSF52172">
    <property type="entry name" value="CheY-like"/>
    <property type="match status" value="1"/>
</dbReference>
<dbReference type="Pfam" id="PF02518">
    <property type="entry name" value="HATPase_c"/>
    <property type="match status" value="1"/>
</dbReference>
<evidence type="ECO:0000256" key="8">
    <source>
        <dbReference type="ARBA" id="ARBA00023012"/>
    </source>
</evidence>
<accession>A0ABR8AKX6</accession>
<evidence type="ECO:0000259" key="11">
    <source>
        <dbReference type="PROSITE" id="PS50110"/>
    </source>
</evidence>
<dbReference type="Gene3D" id="1.10.287.130">
    <property type="match status" value="1"/>
</dbReference>
<comment type="caution">
    <text evidence="14">The sequence shown here is derived from an EMBL/GenBank/DDBJ whole genome shotgun (WGS) entry which is preliminary data.</text>
</comment>
<evidence type="ECO:0000256" key="7">
    <source>
        <dbReference type="ARBA" id="ARBA00022840"/>
    </source>
</evidence>
<dbReference type="PRINTS" id="PR00344">
    <property type="entry name" value="BCTRLSENSOR"/>
</dbReference>
<dbReference type="SUPFAM" id="SSF55785">
    <property type="entry name" value="PYP-like sensor domain (PAS domain)"/>
    <property type="match status" value="3"/>
</dbReference>
<keyword evidence="7" id="KW-0067">ATP-binding</keyword>
<evidence type="ECO:0000313" key="15">
    <source>
        <dbReference type="Proteomes" id="UP000658514"/>
    </source>
</evidence>
<dbReference type="InterPro" id="IPR003018">
    <property type="entry name" value="GAF"/>
</dbReference>
<dbReference type="InterPro" id="IPR004358">
    <property type="entry name" value="Sig_transdc_His_kin-like_C"/>
</dbReference>
<dbReference type="SMART" id="SM00387">
    <property type="entry name" value="HATPase_c"/>
    <property type="match status" value="1"/>
</dbReference>
<dbReference type="SUPFAM" id="SSF47384">
    <property type="entry name" value="Homodimeric domain of signal transducing histidine kinase"/>
    <property type="match status" value="1"/>
</dbReference>
<keyword evidence="8" id="KW-0902">Two-component regulatory system</keyword>
<organism evidence="14 15">
    <name type="scientific">Calothrix parietina FACHB-288</name>
    <dbReference type="NCBI Taxonomy" id="2692896"/>
    <lineage>
        <taxon>Bacteria</taxon>
        <taxon>Bacillati</taxon>
        <taxon>Cyanobacteriota</taxon>
        <taxon>Cyanophyceae</taxon>
        <taxon>Nostocales</taxon>
        <taxon>Calotrichaceae</taxon>
        <taxon>Calothrix</taxon>
    </lineage>
</organism>
<feature type="domain" description="Response regulatory" evidence="11">
    <location>
        <begin position="820"/>
        <end position="936"/>
    </location>
</feature>
<dbReference type="SMART" id="SM00065">
    <property type="entry name" value="GAF"/>
    <property type="match status" value="1"/>
</dbReference>
<keyword evidence="4" id="KW-0808">Transferase</keyword>
<dbReference type="Gene3D" id="3.40.50.2300">
    <property type="match status" value="1"/>
</dbReference>
<dbReference type="Gene3D" id="3.30.450.40">
    <property type="match status" value="1"/>
</dbReference>
<dbReference type="CDD" id="cd00082">
    <property type="entry name" value="HisKA"/>
    <property type="match status" value="1"/>
</dbReference>
<keyword evidence="15" id="KW-1185">Reference proteome</keyword>
<dbReference type="Proteomes" id="UP000658514">
    <property type="component" value="Unassembled WGS sequence"/>
</dbReference>
<dbReference type="InterPro" id="IPR035965">
    <property type="entry name" value="PAS-like_dom_sf"/>
</dbReference>
<evidence type="ECO:0000256" key="9">
    <source>
        <dbReference type="PROSITE-ProRule" id="PRU00169"/>
    </source>
</evidence>
<dbReference type="PANTHER" id="PTHR43065">
    <property type="entry name" value="SENSOR HISTIDINE KINASE"/>
    <property type="match status" value="1"/>
</dbReference>
<name>A0ABR8AKX6_9CYAN</name>
<dbReference type="InterPro" id="IPR003594">
    <property type="entry name" value="HATPase_dom"/>
</dbReference>
<dbReference type="InterPro" id="IPR036097">
    <property type="entry name" value="HisK_dim/P_sf"/>
</dbReference>